<gene>
    <name evidence="5" type="ORF">I302_05816</name>
</gene>
<feature type="compositionally biased region" description="Polar residues" evidence="3">
    <location>
        <begin position="367"/>
        <end position="377"/>
    </location>
</feature>
<dbReference type="AlphaFoldDB" id="A0A1B9G007"/>
<comment type="subcellular location">
    <subcellularLocation>
        <location evidence="1">Nucleus</location>
    </subcellularLocation>
</comment>
<feature type="region of interest" description="Disordered" evidence="3">
    <location>
        <begin position="367"/>
        <end position="401"/>
    </location>
</feature>
<dbReference type="OrthoDB" id="205403at2759"/>
<feature type="compositionally biased region" description="Polar residues" evidence="3">
    <location>
        <begin position="20"/>
        <end position="34"/>
    </location>
</feature>
<reference evidence="5" key="1">
    <citation type="submission" date="2013-07" db="EMBL/GenBank/DDBJ databases">
        <title>The Genome Sequence of Cryptococcus bestiolae CBS10118.</title>
        <authorList>
            <consortium name="The Broad Institute Genome Sequencing Platform"/>
            <person name="Cuomo C."/>
            <person name="Litvintseva A."/>
            <person name="Chen Y."/>
            <person name="Heitman J."/>
            <person name="Sun S."/>
            <person name="Springer D."/>
            <person name="Dromer F."/>
            <person name="Young S.K."/>
            <person name="Zeng Q."/>
            <person name="Gargeya S."/>
            <person name="Fitzgerald M."/>
            <person name="Abouelleil A."/>
            <person name="Alvarado L."/>
            <person name="Berlin A.M."/>
            <person name="Chapman S.B."/>
            <person name="Dewar J."/>
            <person name="Goldberg J."/>
            <person name="Griggs A."/>
            <person name="Gujja S."/>
            <person name="Hansen M."/>
            <person name="Howarth C."/>
            <person name="Imamovic A."/>
            <person name="Larimer J."/>
            <person name="McCowan C."/>
            <person name="Murphy C."/>
            <person name="Pearson M."/>
            <person name="Priest M."/>
            <person name="Roberts A."/>
            <person name="Saif S."/>
            <person name="Shea T."/>
            <person name="Sykes S."/>
            <person name="Wortman J."/>
            <person name="Nusbaum C."/>
            <person name="Birren B."/>
        </authorList>
    </citation>
    <scope>NUCLEOTIDE SEQUENCE [LARGE SCALE GENOMIC DNA]</scope>
    <source>
        <strain evidence="5">CBS 10118</strain>
    </source>
</reference>
<feature type="compositionally biased region" description="Basic and acidic residues" evidence="3">
    <location>
        <begin position="450"/>
        <end position="462"/>
    </location>
</feature>
<evidence type="ECO:0000256" key="3">
    <source>
        <dbReference type="SAM" id="MobiDB-lite"/>
    </source>
</evidence>
<evidence type="ECO:0000256" key="1">
    <source>
        <dbReference type="ARBA" id="ARBA00004123"/>
    </source>
</evidence>
<name>A0A1B9G007_9TREE</name>
<dbReference type="EMBL" id="KI894022">
    <property type="protein sequence ID" value="OCF24356.1"/>
    <property type="molecule type" value="Genomic_DNA"/>
</dbReference>
<reference evidence="5" key="2">
    <citation type="submission" date="2014-01" db="EMBL/GenBank/DDBJ databases">
        <title>Evolution of pathogenesis and genome organization in the Tremellales.</title>
        <authorList>
            <person name="Cuomo C."/>
            <person name="Litvintseva A."/>
            <person name="Heitman J."/>
            <person name="Chen Y."/>
            <person name="Sun S."/>
            <person name="Springer D."/>
            <person name="Dromer F."/>
            <person name="Young S."/>
            <person name="Zeng Q."/>
            <person name="Chapman S."/>
            <person name="Gujja S."/>
            <person name="Saif S."/>
            <person name="Birren B."/>
        </authorList>
    </citation>
    <scope>NUCLEOTIDE SEQUENCE</scope>
    <source>
        <strain evidence="5">CBS 10118</strain>
    </source>
</reference>
<keyword evidence="2" id="KW-0539">Nucleus</keyword>
<sequence>MSKIILKSQSRSGSGSSSSTPIPTAQNGRLSTRSESVEVVEPTHSYANTEYTVPLNKEEQRIEDSKARYEEDVRKHQVVEVKSANMEDDWQIAYVWSFIIKFNLRNHIPRLECFQEYVDTSAPQMMTVASRSEIPITGVFEKCLKEPVANRPDDIFESILICFLGNIKNLRSGSKNLTPENIQQQLSNYITDQLTNTSEWTVWDRGWPINEEDRGSCCTSDPYRSELGRLRYYGEPSNARAAKNPITQVEARGGGLFELDWRERASLLRQLVDWQLTHSDSIRNVIHREFPAKANDSRGKKPQLENEARDSIIVKELGLTRDRARIWSFDDSWRLYKSGNPYKRPCQLICITSDRETYDRLISDLESFSESSETKPNNGVAKGSKAATEAKKLAQARKNEGDLAERLKDRIESAEKEEARIQRARRRIAQALEMQQQAEMRSTRTRRQSKKVDYVYDDHSDFDSDSGPSRKRRHISPEFQGLDGRDRPIIPGERRSARQMGLIDQPENQEPVLGVDVNMEEKSEESVEMSRNASTHSSHTGTGTVVEDHSEVNGNSNGVANEEGKKKKKKGMKGYVWVEEFVPYGKV</sequence>
<feature type="domain" description="WHIM1" evidence="4">
    <location>
        <begin position="251"/>
        <end position="286"/>
    </location>
</feature>
<dbReference type="VEuPathDB" id="FungiDB:I302_05816"/>
<dbReference type="STRING" id="1296100.A0A1B9G007"/>
<feature type="region of interest" description="Disordered" evidence="3">
    <location>
        <begin position="1"/>
        <end position="45"/>
    </location>
</feature>
<evidence type="ECO:0000256" key="2">
    <source>
        <dbReference type="ARBA" id="ARBA00023242"/>
    </source>
</evidence>
<dbReference type="InterPro" id="IPR028942">
    <property type="entry name" value="WHIM1_dom"/>
</dbReference>
<evidence type="ECO:0000259" key="4">
    <source>
        <dbReference type="Pfam" id="PF15612"/>
    </source>
</evidence>
<accession>A0A1B9G007</accession>
<feature type="region of interest" description="Disordered" evidence="3">
    <location>
        <begin position="520"/>
        <end position="572"/>
    </location>
</feature>
<feature type="region of interest" description="Disordered" evidence="3">
    <location>
        <begin position="434"/>
        <end position="491"/>
    </location>
</feature>
<proteinExistence type="predicted"/>
<dbReference type="PANTHER" id="PTHR42107">
    <property type="entry name" value="YALI0D24453P"/>
    <property type="match status" value="1"/>
</dbReference>
<protein>
    <recommendedName>
        <fullName evidence="4">WHIM1 domain-containing protein</fullName>
    </recommendedName>
</protein>
<dbReference type="PANTHER" id="PTHR42107:SF1">
    <property type="entry name" value="WHIM1 DOMAIN-CONTAINING PROTEIN"/>
    <property type="match status" value="1"/>
</dbReference>
<organism evidence="5">
    <name type="scientific">Kwoniella bestiolae CBS 10118</name>
    <dbReference type="NCBI Taxonomy" id="1296100"/>
    <lineage>
        <taxon>Eukaryota</taxon>
        <taxon>Fungi</taxon>
        <taxon>Dikarya</taxon>
        <taxon>Basidiomycota</taxon>
        <taxon>Agaricomycotina</taxon>
        <taxon>Tremellomycetes</taxon>
        <taxon>Tremellales</taxon>
        <taxon>Cryptococcaceae</taxon>
        <taxon>Kwoniella</taxon>
    </lineage>
</organism>
<dbReference type="Pfam" id="PF15612">
    <property type="entry name" value="WHIM1"/>
    <property type="match status" value="1"/>
</dbReference>
<feature type="compositionally biased region" description="Low complexity" evidence="3">
    <location>
        <begin position="534"/>
        <end position="544"/>
    </location>
</feature>
<feature type="compositionally biased region" description="Low complexity" evidence="3">
    <location>
        <begin position="8"/>
        <end position="19"/>
    </location>
</feature>
<feature type="compositionally biased region" description="Basic and acidic residues" evidence="3">
    <location>
        <begin position="388"/>
        <end position="401"/>
    </location>
</feature>
<dbReference type="GO" id="GO:0005634">
    <property type="term" value="C:nucleus"/>
    <property type="evidence" value="ECO:0007669"/>
    <property type="project" value="UniProtKB-SubCell"/>
</dbReference>
<evidence type="ECO:0000313" key="5">
    <source>
        <dbReference type="EMBL" id="OCF24356.1"/>
    </source>
</evidence>